<evidence type="ECO:0000256" key="3">
    <source>
        <dbReference type="ARBA" id="ARBA00012288"/>
    </source>
</evidence>
<dbReference type="PANTHER" id="PTHR21091:SF169">
    <property type="entry name" value="UROPORPHYRINOGEN DECARBOXYLASE"/>
    <property type="match status" value="1"/>
</dbReference>
<protein>
    <recommendedName>
        <fullName evidence="3 7">Uroporphyrinogen decarboxylase</fullName>
        <shortName evidence="7">UPD</shortName>
        <shortName evidence="7">URO-D</shortName>
        <ecNumber evidence="3 7">4.1.1.37</ecNumber>
    </recommendedName>
</protein>
<evidence type="ECO:0000256" key="9">
    <source>
        <dbReference type="RuleBase" id="RU004169"/>
    </source>
</evidence>
<evidence type="ECO:0000256" key="6">
    <source>
        <dbReference type="ARBA" id="ARBA00023244"/>
    </source>
</evidence>
<name>A0A4Y6V3J2_9PROT</name>
<feature type="binding site" evidence="7">
    <location>
        <position position="209"/>
    </location>
    <ligand>
        <name>substrate</name>
    </ligand>
</feature>
<reference evidence="12 13" key="1">
    <citation type="submission" date="2018-09" db="EMBL/GenBank/DDBJ databases">
        <title>The complete genome sequence of Neokomagataea tanensis NBRC 106556(T).</title>
        <authorList>
            <person name="Chua K.-O."/>
            <person name="See-Too W.-S."/>
            <person name="Hong K.-W."/>
            <person name="Yin W.-F."/>
            <person name="Chan K.-G."/>
        </authorList>
    </citation>
    <scope>NUCLEOTIDE SEQUENCE [LARGE SCALE GENOMIC DNA]</scope>
    <source>
        <strain evidence="13">AH13 \ NBRC 106556</strain>
    </source>
</reference>
<dbReference type="HAMAP" id="MF_00218">
    <property type="entry name" value="URO_D"/>
    <property type="match status" value="1"/>
</dbReference>
<evidence type="ECO:0000256" key="5">
    <source>
        <dbReference type="ARBA" id="ARBA00023239"/>
    </source>
</evidence>
<keyword evidence="7" id="KW-0963">Cytoplasm</keyword>
<keyword evidence="6 7" id="KW-0627">Porphyrin biosynthesis</keyword>
<proteinExistence type="inferred from homology"/>
<dbReference type="KEGG" id="ntn:D5366_04895"/>
<dbReference type="EMBL" id="CP032485">
    <property type="protein sequence ID" value="QDH24672.1"/>
    <property type="molecule type" value="Genomic_DNA"/>
</dbReference>
<dbReference type="PANTHER" id="PTHR21091">
    <property type="entry name" value="METHYLTETRAHYDROFOLATE:HOMOCYSTEINE METHYLTRANSFERASE RELATED"/>
    <property type="match status" value="1"/>
</dbReference>
<dbReference type="UniPathway" id="UPA00251">
    <property type="reaction ID" value="UER00321"/>
</dbReference>
<dbReference type="OrthoDB" id="9806656at2"/>
<evidence type="ECO:0000256" key="1">
    <source>
        <dbReference type="ARBA" id="ARBA00004804"/>
    </source>
</evidence>
<dbReference type="GO" id="GO:0019353">
    <property type="term" value="P:protoporphyrinogen IX biosynthetic process from glutamate"/>
    <property type="evidence" value="ECO:0007669"/>
    <property type="project" value="TreeGrafter"/>
</dbReference>
<keyword evidence="5 7" id="KW-0456">Lyase</keyword>
<dbReference type="Gene3D" id="3.20.20.210">
    <property type="match status" value="1"/>
</dbReference>
<feature type="binding site" evidence="7">
    <location>
        <position position="78"/>
    </location>
    <ligand>
        <name>substrate</name>
    </ligand>
</feature>
<dbReference type="AlphaFoldDB" id="A0A4Y6V3J2"/>
<gene>
    <name evidence="7" type="primary">hemE</name>
    <name evidence="12" type="ORF">D5366_04895</name>
</gene>
<dbReference type="InterPro" id="IPR038071">
    <property type="entry name" value="UROD/MetE-like_sf"/>
</dbReference>
<dbReference type="NCBIfam" id="TIGR01464">
    <property type="entry name" value="hemE"/>
    <property type="match status" value="1"/>
</dbReference>
<comment type="function">
    <text evidence="7">Catalyzes the decarboxylation of four acetate groups of uroporphyrinogen-III to yield coproporphyrinogen-III.</text>
</comment>
<dbReference type="InterPro" id="IPR000257">
    <property type="entry name" value="Uroporphyrinogen_deCOase"/>
</dbReference>
<evidence type="ECO:0000256" key="4">
    <source>
        <dbReference type="ARBA" id="ARBA00022793"/>
    </source>
</evidence>
<comment type="similarity">
    <text evidence="2 7 9">Belongs to the uroporphyrinogen decarboxylase family.</text>
</comment>
<dbReference type="InterPro" id="IPR006361">
    <property type="entry name" value="Uroporphyrinogen_deCO2ase_HemE"/>
</dbReference>
<comment type="caution">
    <text evidence="7">Lacks conserved residue(s) required for the propagation of feature annotation.</text>
</comment>
<feature type="binding site" evidence="7">
    <location>
        <position position="328"/>
    </location>
    <ligand>
        <name>substrate</name>
    </ligand>
</feature>
<organism evidence="12 13">
    <name type="scientific">Neokomagataea tanensis</name>
    <dbReference type="NCBI Taxonomy" id="661191"/>
    <lineage>
        <taxon>Bacteria</taxon>
        <taxon>Pseudomonadati</taxon>
        <taxon>Pseudomonadota</taxon>
        <taxon>Alphaproteobacteria</taxon>
        <taxon>Acetobacterales</taxon>
        <taxon>Acetobacteraceae</taxon>
        <taxon>Neokomagataea</taxon>
    </lineage>
</organism>
<accession>A0A4Y6V3J2</accession>
<comment type="catalytic activity">
    <reaction evidence="7 8">
        <text>uroporphyrinogen III + 4 H(+) = coproporphyrinogen III + 4 CO2</text>
        <dbReference type="Rhea" id="RHEA:19865"/>
        <dbReference type="ChEBI" id="CHEBI:15378"/>
        <dbReference type="ChEBI" id="CHEBI:16526"/>
        <dbReference type="ChEBI" id="CHEBI:57308"/>
        <dbReference type="ChEBI" id="CHEBI:57309"/>
        <dbReference type="EC" id="4.1.1.37"/>
    </reaction>
</comment>
<dbReference type="PROSITE" id="PS00906">
    <property type="entry name" value="UROD_1"/>
    <property type="match status" value="1"/>
</dbReference>
<dbReference type="GO" id="GO:0004853">
    <property type="term" value="F:uroporphyrinogen decarboxylase activity"/>
    <property type="evidence" value="ECO:0007669"/>
    <property type="project" value="UniProtKB-UniRule"/>
</dbReference>
<dbReference type="Pfam" id="PF01208">
    <property type="entry name" value="URO-D"/>
    <property type="match status" value="1"/>
</dbReference>
<evidence type="ECO:0000256" key="8">
    <source>
        <dbReference type="RuleBase" id="RU000554"/>
    </source>
</evidence>
<dbReference type="RefSeq" id="WP_141492513.1">
    <property type="nucleotide sequence ID" value="NZ_CP032485.1"/>
</dbReference>
<feature type="site" description="Transition state stabilizer" evidence="7">
    <location>
        <position position="78"/>
    </location>
</feature>
<dbReference type="PROSITE" id="PS00907">
    <property type="entry name" value="UROD_2"/>
    <property type="match status" value="1"/>
</dbReference>
<evidence type="ECO:0000256" key="2">
    <source>
        <dbReference type="ARBA" id="ARBA00009935"/>
    </source>
</evidence>
<comment type="pathway">
    <text evidence="1 7 8">Porphyrin-containing compound metabolism; protoporphyrin-IX biosynthesis; coproporphyrinogen-III from 5-aminolevulinate: step 4/4.</text>
</comment>
<evidence type="ECO:0000313" key="12">
    <source>
        <dbReference type="EMBL" id="QDH24672.1"/>
    </source>
</evidence>
<dbReference type="Proteomes" id="UP000317214">
    <property type="component" value="Chromosome"/>
</dbReference>
<dbReference type="CDD" id="cd00717">
    <property type="entry name" value="URO-D"/>
    <property type="match status" value="1"/>
</dbReference>
<evidence type="ECO:0000259" key="10">
    <source>
        <dbReference type="PROSITE" id="PS00906"/>
    </source>
</evidence>
<feature type="domain" description="Uroporphyrinogen decarboxylase (URO-D)" evidence="11">
    <location>
        <begin position="142"/>
        <end position="158"/>
    </location>
</feature>
<evidence type="ECO:0000256" key="7">
    <source>
        <dbReference type="HAMAP-Rule" id="MF_00218"/>
    </source>
</evidence>
<comment type="subunit">
    <text evidence="7">Homodimer.</text>
</comment>
<keyword evidence="4 7" id="KW-0210">Decarboxylase</keyword>
<evidence type="ECO:0000259" key="11">
    <source>
        <dbReference type="PROSITE" id="PS00907"/>
    </source>
</evidence>
<evidence type="ECO:0000313" key="13">
    <source>
        <dbReference type="Proteomes" id="UP000317214"/>
    </source>
</evidence>
<feature type="binding site" evidence="7">
    <location>
        <begin position="29"/>
        <end position="33"/>
    </location>
    <ligand>
        <name>substrate</name>
    </ligand>
</feature>
<dbReference type="EC" id="4.1.1.37" evidence="3 7"/>
<sequence>MTASASSQKPLLRALKGEALWPPPLWLMRQAGRYLPEFRALRAQADFLTRCTTPDIAEELTLQPIRRYGMDGAILFSDILILPWAMGQSLEFVEGKGPILQPIRSEEDLKRLDPKRIADVTAPIRETLTRLTKSLPEQTTLIGFAGSPFTVACYMVEGSGSRDFAITRKMMMEEPLVFDRLIDLLVNQTAEMLFGQIEAGAQAVMLFDSWAGLLPPSAFRRAVIEPTRKIVSLLNDRYPHIPVVGFPRLAGVMAVEYAVKTGVGTLALDTSADPVQIAALLDQHAPHVTLQGNLDPTILFSGGEALVQEAQAIRDSLRHRPHVFNLGHGVMQHTPPEHVAELVAAVRSL</sequence>
<feature type="binding site" evidence="7">
    <location>
        <position position="154"/>
    </location>
    <ligand>
        <name>substrate</name>
    </ligand>
</feature>
<keyword evidence="13" id="KW-1185">Reference proteome</keyword>
<feature type="domain" description="Uroporphyrinogen decarboxylase (URO-D)" evidence="10">
    <location>
        <begin position="24"/>
        <end position="33"/>
    </location>
</feature>
<dbReference type="SUPFAM" id="SSF51726">
    <property type="entry name" value="UROD/MetE-like"/>
    <property type="match status" value="1"/>
</dbReference>
<comment type="subcellular location">
    <subcellularLocation>
        <location evidence="7">Cytoplasm</location>
    </subcellularLocation>
</comment>
<dbReference type="GO" id="GO:0005829">
    <property type="term" value="C:cytosol"/>
    <property type="evidence" value="ECO:0007669"/>
    <property type="project" value="TreeGrafter"/>
</dbReference>